<protein>
    <submittedName>
        <fullName evidence="2">Uncharacterized protein</fullName>
    </submittedName>
</protein>
<sequence>MRLALPCDGPYFIFIVGVIDKNHIQSGYCIKYYLAVVQPSPNIDFATLINLSRECIPIGELFNSTLISCQTHYDLNCFIDEASLCLYTNDRHANCVEFNHKNKNLQYSSSNYCSNGAQCLQDHSGCPFAIICVRTDCFFDNQCQFYATGLSSALDEILRYEIKHNMNSSKQPFSVKLNILITMIILITGIINRIFSVLTFKKIKFRKELVVEYIFFASSITSL</sequence>
<dbReference type="EMBL" id="CAJOBG010004867">
    <property type="protein sequence ID" value="CAF4129608.1"/>
    <property type="molecule type" value="Genomic_DNA"/>
</dbReference>
<keyword evidence="1" id="KW-0472">Membrane</keyword>
<organism evidence="2 3">
    <name type="scientific">Rotaria magnacalcarata</name>
    <dbReference type="NCBI Taxonomy" id="392030"/>
    <lineage>
        <taxon>Eukaryota</taxon>
        <taxon>Metazoa</taxon>
        <taxon>Spiralia</taxon>
        <taxon>Gnathifera</taxon>
        <taxon>Rotifera</taxon>
        <taxon>Eurotatoria</taxon>
        <taxon>Bdelloidea</taxon>
        <taxon>Philodinida</taxon>
        <taxon>Philodinidae</taxon>
        <taxon>Rotaria</taxon>
    </lineage>
</organism>
<evidence type="ECO:0000256" key="1">
    <source>
        <dbReference type="SAM" id="Phobius"/>
    </source>
</evidence>
<reference evidence="2" key="1">
    <citation type="submission" date="2021-02" db="EMBL/GenBank/DDBJ databases">
        <authorList>
            <person name="Nowell W R."/>
        </authorList>
    </citation>
    <scope>NUCLEOTIDE SEQUENCE</scope>
</reference>
<accession>A0A819WS68</accession>
<dbReference type="Proteomes" id="UP000663866">
    <property type="component" value="Unassembled WGS sequence"/>
</dbReference>
<gene>
    <name evidence="2" type="ORF">OVN521_LOCUS22434</name>
</gene>
<proteinExistence type="predicted"/>
<comment type="caution">
    <text evidence="2">The sequence shown here is derived from an EMBL/GenBank/DDBJ whole genome shotgun (WGS) entry which is preliminary data.</text>
</comment>
<keyword evidence="1" id="KW-0812">Transmembrane</keyword>
<keyword evidence="3" id="KW-1185">Reference proteome</keyword>
<evidence type="ECO:0000313" key="3">
    <source>
        <dbReference type="Proteomes" id="UP000663866"/>
    </source>
</evidence>
<dbReference type="AlphaFoldDB" id="A0A819WS68"/>
<name>A0A819WS68_9BILA</name>
<keyword evidence="1" id="KW-1133">Transmembrane helix</keyword>
<evidence type="ECO:0000313" key="2">
    <source>
        <dbReference type="EMBL" id="CAF4129608.1"/>
    </source>
</evidence>
<feature type="transmembrane region" description="Helical" evidence="1">
    <location>
        <begin position="177"/>
        <end position="200"/>
    </location>
</feature>